<sequence>MNLGLKKQAEALAALSADDHVRLERLAALAELTPEEIWPEVWQYGFEDVEESVQAGLDADEDIKAGRTVAHEEVMAKALLILEANVKTKRKTG</sequence>
<gene>
    <name evidence="1" type="ORF">GTP55_02840</name>
</gene>
<protein>
    <recommendedName>
        <fullName evidence="3">Helix-turn-helix domain-containing protein</fullName>
    </recommendedName>
</protein>
<keyword evidence="2" id="KW-1185">Reference proteome</keyword>
<reference evidence="1 2" key="1">
    <citation type="submission" date="2019-12" db="EMBL/GenBank/DDBJ databases">
        <title>Novel species isolated from a subtropical stream in China.</title>
        <authorList>
            <person name="Lu H."/>
        </authorList>
    </citation>
    <scope>NUCLEOTIDE SEQUENCE [LARGE SCALE GENOMIC DNA]</scope>
    <source>
        <strain evidence="1 2">FT109W</strain>
    </source>
</reference>
<accession>A0ABW9WBT0</accession>
<comment type="caution">
    <text evidence="1">The sequence shown here is derived from an EMBL/GenBank/DDBJ whole genome shotgun (WGS) entry which is preliminary data.</text>
</comment>
<proteinExistence type="predicted"/>
<organism evidence="1 2">
    <name type="scientific">Duganella margarita</name>
    <dbReference type="NCBI Taxonomy" id="2692170"/>
    <lineage>
        <taxon>Bacteria</taxon>
        <taxon>Pseudomonadati</taxon>
        <taxon>Pseudomonadota</taxon>
        <taxon>Betaproteobacteria</taxon>
        <taxon>Burkholderiales</taxon>
        <taxon>Oxalobacteraceae</taxon>
        <taxon>Telluria group</taxon>
        <taxon>Duganella</taxon>
    </lineage>
</organism>
<evidence type="ECO:0000313" key="2">
    <source>
        <dbReference type="Proteomes" id="UP000466332"/>
    </source>
</evidence>
<name>A0ABW9WBT0_9BURK</name>
<dbReference type="RefSeq" id="WP_161043476.1">
    <property type="nucleotide sequence ID" value="NZ_WWCS01000002.1"/>
</dbReference>
<dbReference type="EMBL" id="WWCS01000002">
    <property type="protein sequence ID" value="MYN38301.1"/>
    <property type="molecule type" value="Genomic_DNA"/>
</dbReference>
<evidence type="ECO:0008006" key="3">
    <source>
        <dbReference type="Google" id="ProtNLM"/>
    </source>
</evidence>
<evidence type="ECO:0000313" key="1">
    <source>
        <dbReference type="EMBL" id="MYN38301.1"/>
    </source>
</evidence>
<dbReference type="Proteomes" id="UP000466332">
    <property type="component" value="Unassembled WGS sequence"/>
</dbReference>